<keyword evidence="3" id="KW-1185">Reference proteome</keyword>
<reference evidence="2" key="1">
    <citation type="submission" date="2020-01" db="EMBL/GenBank/DDBJ databases">
        <title>Genome sequence of Kobresia littledalei, the first chromosome-level genome in the family Cyperaceae.</title>
        <authorList>
            <person name="Qu G."/>
        </authorList>
    </citation>
    <scope>NUCLEOTIDE SEQUENCE</scope>
    <source>
        <strain evidence="2">C.B.Clarke</strain>
        <tissue evidence="2">Leaf</tissue>
    </source>
</reference>
<dbReference type="PANTHER" id="PTHR31672:SF2">
    <property type="entry name" value="F-BOX DOMAIN-CONTAINING PROTEIN"/>
    <property type="match status" value="1"/>
</dbReference>
<evidence type="ECO:0000313" key="3">
    <source>
        <dbReference type="Proteomes" id="UP000623129"/>
    </source>
</evidence>
<dbReference type="Gene3D" id="1.20.1280.50">
    <property type="match status" value="1"/>
</dbReference>
<dbReference type="InterPro" id="IPR013187">
    <property type="entry name" value="F-box-assoc_dom_typ3"/>
</dbReference>
<dbReference type="Pfam" id="PF00646">
    <property type="entry name" value="F-box"/>
    <property type="match status" value="1"/>
</dbReference>
<feature type="domain" description="F-box" evidence="1">
    <location>
        <begin position="7"/>
        <end position="52"/>
    </location>
</feature>
<dbReference type="InterPro" id="IPR001810">
    <property type="entry name" value="F-box_dom"/>
</dbReference>
<dbReference type="Pfam" id="PF08268">
    <property type="entry name" value="FBA_3"/>
    <property type="match status" value="1"/>
</dbReference>
<proteinExistence type="predicted"/>
<dbReference type="Proteomes" id="UP000623129">
    <property type="component" value="Unassembled WGS sequence"/>
</dbReference>
<accession>A0A833RFU8</accession>
<dbReference type="NCBIfam" id="TIGR01640">
    <property type="entry name" value="F_box_assoc_1"/>
    <property type="match status" value="1"/>
</dbReference>
<dbReference type="InterPro" id="IPR050796">
    <property type="entry name" value="SCF_F-box_component"/>
</dbReference>
<dbReference type="InterPro" id="IPR036047">
    <property type="entry name" value="F-box-like_dom_sf"/>
</dbReference>
<comment type="caution">
    <text evidence="2">The sequence shown here is derived from an EMBL/GenBank/DDBJ whole genome shotgun (WGS) entry which is preliminary data.</text>
</comment>
<dbReference type="SMART" id="SM00256">
    <property type="entry name" value="FBOX"/>
    <property type="match status" value="1"/>
</dbReference>
<dbReference type="AlphaFoldDB" id="A0A833RFU8"/>
<evidence type="ECO:0000259" key="1">
    <source>
        <dbReference type="PROSITE" id="PS50181"/>
    </source>
</evidence>
<sequence>MDDLSINPEIGFLPIDLIIQILSRLPSKSLVRFKSVCKSWCRLISSTHFMQLHFRVSSQTLQIVIQPPNPTEPNSEKLLLIDPFNPSSNLSLDFMDDCIKVRASSNGMLCCSSVKNKGVYYVCNPITREYRVLPRTRDRPFTRTQPFYEATLVGLCFNPISFRFTVVLAGFYRSFGQFHGNQFVSNVFDSQSNSWKRFEFPLIDEFTHMNRNQAVHDICSIYWLTQSCTHLLYFDFEVELWGKISLPPEILGTQYGSRVYLLEFEGLVSVIEISQGVMSTFILKDRNLEKWDLLDRVKLKCIGGFANSGLPVGQNSCFVFVAAQRNVLAYDRRSRVWKEAGSRSRCGSGSMYPLWFSAFPLKSSLFPCNF</sequence>
<evidence type="ECO:0000313" key="2">
    <source>
        <dbReference type="EMBL" id="KAF3334534.1"/>
    </source>
</evidence>
<gene>
    <name evidence="2" type="ORF">FCM35_KLT21138</name>
</gene>
<dbReference type="CDD" id="cd22157">
    <property type="entry name" value="F-box_AtFBW1-like"/>
    <property type="match status" value="1"/>
</dbReference>
<dbReference type="SUPFAM" id="SSF81383">
    <property type="entry name" value="F-box domain"/>
    <property type="match status" value="1"/>
</dbReference>
<dbReference type="EMBL" id="SWLB01000009">
    <property type="protein sequence ID" value="KAF3334534.1"/>
    <property type="molecule type" value="Genomic_DNA"/>
</dbReference>
<dbReference type="PROSITE" id="PS50181">
    <property type="entry name" value="FBOX"/>
    <property type="match status" value="1"/>
</dbReference>
<name>A0A833RFU8_9POAL</name>
<organism evidence="2 3">
    <name type="scientific">Carex littledalei</name>
    <dbReference type="NCBI Taxonomy" id="544730"/>
    <lineage>
        <taxon>Eukaryota</taxon>
        <taxon>Viridiplantae</taxon>
        <taxon>Streptophyta</taxon>
        <taxon>Embryophyta</taxon>
        <taxon>Tracheophyta</taxon>
        <taxon>Spermatophyta</taxon>
        <taxon>Magnoliopsida</taxon>
        <taxon>Liliopsida</taxon>
        <taxon>Poales</taxon>
        <taxon>Cyperaceae</taxon>
        <taxon>Cyperoideae</taxon>
        <taxon>Cariceae</taxon>
        <taxon>Carex</taxon>
        <taxon>Carex subgen. Euthyceras</taxon>
    </lineage>
</organism>
<dbReference type="OrthoDB" id="724345at2759"/>
<dbReference type="InterPro" id="IPR017451">
    <property type="entry name" value="F-box-assoc_interact_dom"/>
</dbReference>
<dbReference type="PANTHER" id="PTHR31672">
    <property type="entry name" value="BNACNNG10540D PROTEIN"/>
    <property type="match status" value="1"/>
</dbReference>
<protein>
    <submittedName>
        <fullName evidence="2">F-box protein</fullName>
    </submittedName>
</protein>